<organism evidence="2 3">
    <name type="scientific">Parascaris equorum</name>
    <name type="common">Equine roundworm</name>
    <dbReference type="NCBI Taxonomy" id="6256"/>
    <lineage>
        <taxon>Eukaryota</taxon>
        <taxon>Metazoa</taxon>
        <taxon>Ecdysozoa</taxon>
        <taxon>Nematoda</taxon>
        <taxon>Chromadorea</taxon>
        <taxon>Rhabditida</taxon>
        <taxon>Spirurina</taxon>
        <taxon>Ascaridomorpha</taxon>
        <taxon>Ascaridoidea</taxon>
        <taxon>Ascarididae</taxon>
        <taxon>Parascaris</taxon>
    </lineage>
</organism>
<protein>
    <submittedName>
        <fullName evidence="3">Uncharacterized protein</fullName>
    </submittedName>
</protein>
<dbReference type="WBParaSite" id="PEQ_0000889901-mRNA-1">
    <property type="protein sequence ID" value="PEQ_0000889901-mRNA-1"/>
    <property type="gene ID" value="PEQ_0000889901"/>
</dbReference>
<accession>A0A914RVL7</accession>
<keyword evidence="1" id="KW-1133">Transmembrane helix</keyword>
<reference evidence="3" key="1">
    <citation type="submission" date="2022-11" db="UniProtKB">
        <authorList>
            <consortium name="WormBaseParasite"/>
        </authorList>
    </citation>
    <scope>IDENTIFICATION</scope>
</reference>
<dbReference type="AlphaFoldDB" id="A0A914RVL7"/>
<evidence type="ECO:0000313" key="2">
    <source>
        <dbReference type="Proteomes" id="UP000887564"/>
    </source>
</evidence>
<keyword evidence="2" id="KW-1185">Reference proteome</keyword>
<dbReference type="Proteomes" id="UP000887564">
    <property type="component" value="Unplaced"/>
</dbReference>
<sequence>MNGCWRMQGRKVLLAGLQQENRQILQLQQENRLFNPGGDMEPQHQKTIQFSRMLRECFLEGETMSNIDQEVMARLTTENACLRELLNISTHNEPNVIREFTERSASTSAARSNGVILKNECNSHEGISASFFFSFLFIVVVFFFPF</sequence>
<evidence type="ECO:0000256" key="1">
    <source>
        <dbReference type="SAM" id="Phobius"/>
    </source>
</evidence>
<feature type="transmembrane region" description="Helical" evidence="1">
    <location>
        <begin position="126"/>
        <end position="144"/>
    </location>
</feature>
<name>A0A914RVL7_PAREQ</name>
<evidence type="ECO:0000313" key="3">
    <source>
        <dbReference type="WBParaSite" id="PEQ_0000889901-mRNA-1"/>
    </source>
</evidence>
<keyword evidence="1" id="KW-0472">Membrane</keyword>
<keyword evidence="1" id="KW-0812">Transmembrane</keyword>
<proteinExistence type="predicted"/>